<comment type="caution">
    <text evidence="1">The sequence shown here is derived from an EMBL/GenBank/DDBJ whole genome shotgun (WGS) entry which is preliminary data.</text>
</comment>
<dbReference type="OrthoDB" id="1657402at2759"/>
<dbReference type="EMBL" id="NCSJ02000221">
    <property type="protein sequence ID" value="RFU27141.1"/>
    <property type="molecule type" value="Genomic_DNA"/>
</dbReference>
<feature type="non-terminal residue" evidence="1">
    <location>
        <position position="1"/>
    </location>
</feature>
<sequence>MGYDEEAPGTDAIKFPRGILNFGVSGNSQDEIKWKMTGNLGGEQYRDHVRGPLNEEAMYAERQGYHQLRLGKYQILYKMEFLTQE</sequence>
<dbReference type="EC" id="3.2.1.23" evidence="1"/>
<dbReference type="Gene3D" id="2.60.120.260">
    <property type="entry name" value="Galactose-binding domain-like"/>
    <property type="match status" value="1"/>
</dbReference>
<dbReference type="GO" id="GO:0004565">
    <property type="term" value="F:beta-galactosidase activity"/>
    <property type="evidence" value="ECO:0007669"/>
    <property type="project" value="UniProtKB-EC"/>
</dbReference>
<accession>A0A3E2H1D8</accession>
<name>A0A3E2H1D8_SCYLI</name>
<proteinExistence type="predicted"/>
<keyword evidence="2" id="KW-1185">Reference proteome</keyword>
<organism evidence="1 2">
    <name type="scientific">Scytalidium lignicola</name>
    <name type="common">Hyphomycete</name>
    <dbReference type="NCBI Taxonomy" id="5539"/>
    <lineage>
        <taxon>Eukaryota</taxon>
        <taxon>Fungi</taxon>
        <taxon>Dikarya</taxon>
        <taxon>Ascomycota</taxon>
        <taxon>Pezizomycotina</taxon>
        <taxon>Leotiomycetes</taxon>
        <taxon>Leotiomycetes incertae sedis</taxon>
        <taxon>Scytalidium</taxon>
    </lineage>
</organism>
<evidence type="ECO:0000313" key="2">
    <source>
        <dbReference type="Proteomes" id="UP000258309"/>
    </source>
</evidence>
<feature type="non-terminal residue" evidence="1">
    <location>
        <position position="85"/>
    </location>
</feature>
<dbReference type="AlphaFoldDB" id="A0A3E2H1D8"/>
<keyword evidence="1" id="KW-0378">Hydrolase</keyword>
<reference evidence="1 2" key="1">
    <citation type="submission" date="2018-05" db="EMBL/GenBank/DDBJ databases">
        <title>Draft genome sequence of Scytalidium lignicola DSM 105466, a ubiquitous saprotrophic fungus.</title>
        <authorList>
            <person name="Buettner E."/>
            <person name="Gebauer A.M."/>
            <person name="Hofrichter M."/>
            <person name="Liers C."/>
            <person name="Kellner H."/>
        </authorList>
    </citation>
    <scope>NUCLEOTIDE SEQUENCE [LARGE SCALE GENOMIC DNA]</scope>
    <source>
        <strain evidence="1 2">DSM 105466</strain>
    </source>
</reference>
<protein>
    <submittedName>
        <fullName evidence="1">Beta-galactosidase</fullName>
        <ecNumber evidence="1">3.2.1.23</ecNumber>
    </submittedName>
</protein>
<dbReference type="STRING" id="5539.A0A3E2H1D8"/>
<keyword evidence="1" id="KW-0326">Glycosidase</keyword>
<gene>
    <name evidence="1" type="ORF">B7463_g9195</name>
</gene>
<dbReference type="Proteomes" id="UP000258309">
    <property type="component" value="Unassembled WGS sequence"/>
</dbReference>
<evidence type="ECO:0000313" key="1">
    <source>
        <dbReference type="EMBL" id="RFU27141.1"/>
    </source>
</evidence>